<proteinExistence type="predicted"/>
<keyword evidence="5" id="KW-0418">Kinase</keyword>
<keyword evidence="6 9" id="KW-0067">ATP-binding</keyword>
<gene>
    <name evidence="11" type="ORF">BXYJ_LOCUS8788</name>
</gene>
<keyword evidence="3" id="KW-0808">Transferase</keyword>
<dbReference type="SMART" id="SM00220">
    <property type="entry name" value="S_TKc"/>
    <property type="match status" value="1"/>
</dbReference>
<name>A0A7I8WS87_BURXY</name>
<dbReference type="InterPro" id="IPR051131">
    <property type="entry name" value="NEK_Ser/Thr_kinase_NIMA"/>
</dbReference>
<dbReference type="PANTHER" id="PTHR44899">
    <property type="entry name" value="CAMK FAMILY PROTEIN KINASE"/>
    <property type="match status" value="1"/>
</dbReference>
<evidence type="ECO:0000256" key="9">
    <source>
        <dbReference type="PROSITE-ProRule" id="PRU10141"/>
    </source>
</evidence>
<organism evidence="11 12">
    <name type="scientific">Bursaphelenchus xylophilus</name>
    <name type="common">Pinewood nematode worm</name>
    <name type="synonym">Aphelenchoides xylophilus</name>
    <dbReference type="NCBI Taxonomy" id="6326"/>
    <lineage>
        <taxon>Eukaryota</taxon>
        <taxon>Metazoa</taxon>
        <taxon>Ecdysozoa</taxon>
        <taxon>Nematoda</taxon>
        <taxon>Chromadorea</taxon>
        <taxon>Rhabditida</taxon>
        <taxon>Tylenchina</taxon>
        <taxon>Tylenchomorpha</taxon>
        <taxon>Aphelenchoidea</taxon>
        <taxon>Aphelenchoididae</taxon>
        <taxon>Bursaphelenchus</taxon>
    </lineage>
</organism>
<dbReference type="SUPFAM" id="SSF56112">
    <property type="entry name" value="Protein kinase-like (PK-like)"/>
    <property type="match status" value="1"/>
</dbReference>
<accession>A0A7I8WS87</accession>
<evidence type="ECO:0000256" key="5">
    <source>
        <dbReference type="ARBA" id="ARBA00022777"/>
    </source>
</evidence>
<dbReference type="GO" id="GO:0005524">
    <property type="term" value="F:ATP binding"/>
    <property type="evidence" value="ECO:0007669"/>
    <property type="project" value="UniProtKB-UniRule"/>
</dbReference>
<dbReference type="PANTHER" id="PTHR44899:SF7">
    <property type="entry name" value="NIMA-RELATED KINASE"/>
    <property type="match status" value="1"/>
</dbReference>
<evidence type="ECO:0000313" key="11">
    <source>
        <dbReference type="EMBL" id="CAD5225924.1"/>
    </source>
</evidence>
<dbReference type="AlphaFoldDB" id="A0A7I8WS87"/>
<comment type="caution">
    <text evidence="11">The sequence shown here is derived from an EMBL/GenBank/DDBJ whole genome shotgun (WGS) entry which is preliminary data.</text>
</comment>
<evidence type="ECO:0000259" key="10">
    <source>
        <dbReference type="PROSITE" id="PS50011"/>
    </source>
</evidence>
<dbReference type="EC" id="2.7.11.1" evidence="1"/>
<dbReference type="Gene3D" id="3.30.200.20">
    <property type="entry name" value="Phosphorylase Kinase, domain 1"/>
    <property type="match status" value="1"/>
</dbReference>
<dbReference type="Gene3D" id="1.10.510.10">
    <property type="entry name" value="Transferase(Phosphotransferase) domain 1"/>
    <property type="match status" value="1"/>
</dbReference>
<evidence type="ECO:0000256" key="2">
    <source>
        <dbReference type="ARBA" id="ARBA00022527"/>
    </source>
</evidence>
<dbReference type="Proteomes" id="UP000659654">
    <property type="component" value="Unassembled WGS sequence"/>
</dbReference>
<comment type="catalytic activity">
    <reaction evidence="8">
        <text>L-seryl-[protein] + ATP = O-phospho-L-seryl-[protein] + ADP + H(+)</text>
        <dbReference type="Rhea" id="RHEA:17989"/>
        <dbReference type="Rhea" id="RHEA-COMP:9863"/>
        <dbReference type="Rhea" id="RHEA-COMP:11604"/>
        <dbReference type="ChEBI" id="CHEBI:15378"/>
        <dbReference type="ChEBI" id="CHEBI:29999"/>
        <dbReference type="ChEBI" id="CHEBI:30616"/>
        <dbReference type="ChEBI" id="CHEBI:83421"/>
        <dbReference type="ChEBI" id="CHEBI:456216"/>
        <dbReference type="EC" id="2.7.11.1"/>
    </reaction>
</comment>
<dbReference type="InterPro" id="IPR017441">
    <property type="entry name" value="Protein_kinase_ATP_BS"/>
</dbReference>
<evidence type="ECO:0000256" key="3">
    <source>
        <dbReference type="ARBA" id="ARBA00022679"/>
    </source>
</evidence>
<dbReference type="PROSITE" id="PS50011">
    <property type="entry name" value="PROTEIN_KINASE_DOM"/>
    <property type="match status" value="1"/>
</dbReference>
<dbReference type="OrthoDB" id="248923at2759"/>
<dbReference type="SMR" id="A0A7I8WS87"/>
<keyword evidence="4 9" id="KW-0547">Nucleotide-binding</keyword>
<dbReference type="PROSITE" id="PS00107">
    <property type="entry name" value="PROTEIN_KINASE_ATP"/>
    <property type="match status" value="1"/>
</dbReference>
<dbReference type="EMBL" id="CAJFDI010000004">
    <property type="protein sequence ID" value="CAD5225924.1"/>
    <property type="molecule type" value="Genomic_DNA"/>
</dbReference>
<protein>
    <recommendedName>
        <fullName evidence="1">non-specific serine/threonine protein kinase</fullName>
        <ecNumber evidence="1">2.7.11.1</ecNumber>
    </recommendedName>
</protein>
<evidence type="ECO:0000313" key="12">
    <source>
        <dbReference type="Proteomes" id="UP000659654"/>
    </source>
</evidence>
<feature type="binding site" evidence="9">
    <location>
        <position position="49"/>
    </location>
    <ligand>
        <name>ATP</name>
        <dbReference type="ChEBI" id="CHEBI:30616"/>
    </ligand>
</feature>
<dbReference type="Pfam" id="PF00069">
    <property type="entry name" value="Pkinase"/>
    <property type="match status" value="1"/>
</dbReference>
<dbReference type="InterPro" id="IPR000719">
    <property type="entry name" value="Prot_kinase_dom"/>
</dbReference>
<evidence type="ECO:0000256" key="8">
    <source>
        <dbReference type="ARBA" id="ARBA00048679"/>
    </source>
</evidence>
<feature type="domain" description="Protein kinase" evidence="10">
    <location>
        <begin position="19"/>
        <end position="284"/>
    </location>
</feature>
<dbReference type="PIRSF" id="PIRSF000654">
    <property type="entry name" value="Integrin-linked_kinase"/>
    <property type="match status" value="1"/>
</dbReference>
<evidence type="ECO:0000256" key="6">
    <source>
        <dbReference type="ARBA" id="ARBA00022840"/>
    </source>
</evidence>
<keyword evidence="2" id="KW-0723">Serine/threonine-protein kinase</keyword>
<dbReference type="Proteomes" id="UP000582659">
    <property type="component" value="Unassembled WGS sequence"/>
</dbReference>
<dbReference type="EMBL" id="CAJFCV020000004">
    <property type="protein sequence ID" value="CAG9115208.1"/>
    <property type="molecule type" value="Genomic_DNA"/>
</dbReference>
<evidence type="ECO:0000256" key="7">
    <source>
        <dbReference type="ARBA" id="ARBA00047899"/>
    </source>
</evidence>
<comment type="catalytic activity">
    <reaction evidence="7">
        <text>L-threonyl-[protein] + ATP = O-phospho-L-threonyl-[protein] + ADP + H(+)</text>
        <dbReference type="Rhea" id="RHEA:46608"/>
        <dbReference type="Rhea" id="RHEA-COMP:11060"/>
        <dbReference type="Rhea" id="RHEA-COMP:11605"/>
        <dbReference type="ChEBI" id="CHEBI:15378"/>
        <dbReference type="ChEBI" id="CHEBI:30013"/>
        <dbReference type="ChEBI" id="CHEBI:30616"/>
        <dbReference type="ChEBI" id="CHEBI:61977"/>
        <dbReference type="ChEBI" id="CHEBI:456216"/>
        <dbReference type="EC" id="2.7.11.1"/>
    </reaction>
</comment>
<evidence type="ECO:0000256" key="4">
    <source>
        <dbReference type="ARBA" id="ARBA00022741"/>
    </source>
</evidence>
<sequence length="294" mass="33702">MYSSFTMPIDPWPQQMNDYKKGEEVGSGNFATVYRGSLASDPSKKCALKVIKLSDIDEKSRALQQQELGFLRDLAHKNIVQAYTSFFVDLKTYVLVMEDMGDQDLEAYVRHELLSEYRLIPEYRIWRYLTQIADALTFVHSKNVLHRDLKTSNILKSGSLIKVGDFGLSKRVKPGGKYTERCGTPFYLAPERMGKKAYGFPSDVWSLGCIFYEMCTGVSPYFGERSNEYSLRTKIVHSDCPPISEDCYSFFVEDLIASMLQKDPAYRPDAAFVAAYARKIDNYYRTKFPDLPDI</sequence>
<evidence type="ECO:0000256" key="1">
    <source>
        <dbReference type="ARBA" id="ARBA00012513"/>
    </source>
</evidence>
<dbReference type="InterPro" id="IPR011009">
    <property type="entry name" value="Kinase-like_dom_sf"/>
</dbReference>
<keyword evidence="12" id="KW-1185">Reference proteome</keyword>
<reference evidence="11" key="1">
    <citation type="submission" date="2020-09" db="EMBL/GenBank/DDBJ databases">
        <authorList>
            <person name="Kikuchi T."/>
        </authorList>
    </citation>
    <scope>NUCLEOTIDE SEQUENCE</scope>
    <source>
        <strain evidence="11">Ka4C1</strain>
    </source>
</reference>
<dbReference type="GO" id="GO:0004674">
    <property type="term" value="F:protein serine/threonine kinase activity"/>
    <property type="evidence" value="ECO:0007669"/>
    <property type="project" value="UniProtKB-KW"/>
</dbReference>